<evidence type="ECO:0000313" key="1">
    <source>
        <dbReference type="EMBL" id="KAI0067300.1"/>
    </source>
</evidence>
<name>A0ACB8TFZ8_9AGAM</name>
<reference evidence="1" key="2">
    <citation type="journal article" date="2022" name="New Phytol.">
        <title>Evolutionary transition to the ectomycorrhizal habit in the genomes of a hyperdiverse lineage of mushroom-forming fungi.</title>
        <authorList>
            <person name="Looney B."/>
            <person name="Miyauchi S."/>
            <person name="Morin E."/>
            <person name="Drula E."/>
            <person name="Courty P.E."/>
            <person name="Kohler A."/>
            <person name="Kuo A."/>
            <person name="LaButti K."/>
            <person name="Pangilinan J."/>
            <person name="Lipzen A."/>
            <person name="Riley R."/>
            <person name="Andreopoulos W."/>
            <person name="He G."/>
            <person name="Johnson J."/>
            <person name="Nolan M."/>
            <person name="Tritt A."/>
            <person name="Barry K.W."/>
            <person name="Grigoriev I.V."/>
            <person name="Nagy L.G."/>
            <person name="Hibbett D."/>
            <person name="Henrissat B."/>
            <person name="Matheny P.B."/>
            <person name="Labbe J."/>
            <person name="Martin F.M."/>
        </authorList>
    </citation>
    <scope>NUCLEOTIDE SEQUENCE</scope>
    <source>
        <strain evidence="1">HHB10654</strain>
    </source>
</reference>
<gene>
    <name evidence="1" type="ORF">BV25DRAFT_1819630</name>
</gene>
<evidence type="ECO:0000313" key="2">
    <source>
        <dbReference type="Proteomes" id="UP000814140"/>
    </source>
</evidence>
<accession>A0ACB8TFZ8</accession>
<protein>
    <submittedName>
        <fullName evidence="1">Uncharacterized protein</fullName>
    </submittedName>
</protein>
<sequence length="170" mass="18687">MGACRRRRQLLGARGVCNGGYEAKKAGYGIGYARGPDHHGTVPTIACRPPAFKRRSRGAISQRVSRDAPHVGFVSPALQPAPARVQYTASIRDRVRQFLSRPFRFYLSCFSTPLVLRLSVSDTAQRSQQNNSMSHTYLRIVGHRHSIRVVNASSLPDLEPTASPTSLGIC</sequence>
<comment type="caution">
    <text evidence="1">The sequence shown here is derived from an EMBL/GenBank/DDBJ whole genome shotgun (WGS) entry which is preliminary data.</text>
</comment>
<dbReference type="EMBL" id="MU277190">
    <property type="protein sequence ID" value="KAI0067300.1"/>
    <property type="molecule type" value="Genomic_DNA"/>
</dbReference>
<keyword evidence="2" id="KW-1185">Reference proteome</keyword>
<proteinExistence type="predicted"/>
<reference evidence="1" key="1">
    <citation type="submission" date="2021-03" db="EMBL/GenBank/DDBJ databases">
        <authorList>
            <consortium name="DOE Joint Genome Institute"/>
            <person name="Ahrendt S."/>
            <person name="Looney B.P."/>
            <person name="Miyauchi S."/>
            <person name="Morin E."/>
            <person name="Drula E."/>
            <person name="Courty P.E."/>
            <person name="Chicoki N."/>
            <person name="Fauchery L."/>
            <person name="Kohler A."/>
            <person name="Kuo A."/>
            <person name="Labutti K."/>
            <person name="Pangilinan J."/>
            <person name="Lipzen A."/>
            <person name="Riley R."/>
            <person name="Andreopoulos W."/>
            <person name="He G."/>
            <person name="Johnson J."/>
            <person name="Barry K.W."/>
            <person name="Grigoriev I.V."/>
            <person name="Nagy L."/>
            <person name="Hibbett D."/>
            <person name="Henrissat B."/>
            <person name="Matheny P.B."/>
            <person name="Labbe J."/>
            <person name="Martin F."/>
        </authorList>
    </citation>
    <scope>NUCLEOTIDE SEQUENCE</scope>
    <source>
        <strain evidence="1">HHB10654</strain>
    </source>
</reference>
<dbReference type="Proteomes" id="UP000814140">
    <property type="component" value="Unassembled WGS sequence"/>
</dbReference>
<organism evidence="1 2">
    <name type="scientific">Artomyces pyxidatus</name>
    <dbReference type="NCBI Taxonomy" id="48021"/>
    <lineage>
        <taxon>Eukaryota</taxon>
        <taxon>Fungi</taxon>
        <taxon>Dikarya</taxon>
        <taxon>Basidiomycota</taxon>
        <taxon>Agaricomycotina</taxon>
        <taxon>Agaricomycetes</taxon>
        <taxon>Russulales</taxon>
        <taxon>Auriscalpiaceae</taxon>
        <taxon>Artomyces</taxon>
    </lineage>
</organism>